<evidence type="ECO:0000256" key="2">
    <source>
        <dbReference type="SAM" id="SignalP"/>
    </source>
</evidence>
<sequence length="567" mass="60898">MNNNLFKLSIISAAILTATHVSAALYNVVEVVPSTSLSYESSFGEAIQPAATNSAADNCFVTSTIEGDGVDCSSYVLAGETRIAKLNAGGEVDGLSFREEAPFAMDSSFYYIQDYSDFDNYCEAQLGYSTCEQWATVRWDIWESEIDGDTTPNSIAFIEDESGNVSSVDSTESLNVVVNSISDSGTVIGIDSTAGDVTDYRRNSVEARTEGTAPSGYLQTRAWKTDGTYTVGSVSTSYENDYGTFYTSNPAIWDNDSGTVVEIPWPSGTARKSNRLAQGSIRDFVVDQDTNMIYAVGFNAYNSSYNYMNATVFSVSVDDYQTDTAWTSTAVNNAQVKIDGETIHSNSVVTSVNNNLIAIGSAKRLGSKPYNGAAANRLFIIDDVTAASPTAIYLSGGIVFSGSGGKAGAINNYNEIVGQLDFDDTREIDGKPRAKRGFIYPYDSTGSDSTRMERFGNKAWFLDDLTNDNEATSNNNQYRIIDATDINDAGVISGTALKCSGGYETTAHNSSCNGDESTVAVKLVPIVDSSVTDISERGSDAQTSKRSGAGLGLWGFILLGLAWFRRK</sequence>
<dbReference type="InterPro" id="IPR022562">
    <property type="entry name" value="DUF3466"/>
</dbReference>
<name>A0A6G7CI45_9VIBR</name>
<evidence type="ECO:0000313" key="3">
    <source>
        <dbReference type="EMBL" id="QIH41750.1"/>
    </source>
</evidence>
<dbReference type="KEGG" id="vzi:G5S32_07005"/>
<dbReference type="EMBL" id="CP049331">
    <property type="protein sequence ID" value="QIH41750.1"/>
    <property type="molecule type" value="Genomic_DNA"/>
</dbReference>
<gene>
    <name evidence="3" type="ORF">G5S32_07005</name>
</gene>
<proteinExistence type="predicted"/>
<feature type="signal peptide" evidence="2">
    <location>
        <begin position="1"/>
        <end position="23"/>
    </location>
</feature>
<accession>A0A6G7CI45</accession>
<keyword evidence="1" id="KW-0812">Transmembrane</keyword>
<dbReference type="Proteomes" id="UP000503003">
    <property type="component" value="Chromosome 1"/>
</dbReference>
<protein>
    <submittedName>
        <fullName evidence="3">DUF3466 family protein</fullName>
    </submittedName>
</protein>
<reference evidence="3 4" key="1">
    <citation type="submission" date="2020-02" db="EMBL/GenBank/DDBJ databases">
        <title>A complete genome of a marine bacterium Vibrio sp. ZWAL4003 isolated from the mangrove sediment with the ability to degrade polysaccharides.</title>
        <authorList>
            <person name="Wu J."/>
            <person name="Qu W."/>
            <person name="Zeng R."/>
        </authorList>
    </citation>
    <scope>NUCLEOTIDE SEQUENCE [LARGE SCALE GENOMIC DNA]</scope>
    <source>
        <strain evidence="3 4">ZWAL4003</strain>
    </source>
</reference>
<dbReference type="AlphaFoldDB" id="A0A6G7CI45"/>
<feature type="chain" id="PRO_5026183053" evidence="2">
    <location>
        <begin position="24"/>
        <end position="567"/>
    </location>
</feature>
<evidence type="ECO:0000256" key="1">
    <source>
        <dbReference type="SAM" id="Phobius"/>
    </source>
</evidence>
<keyword evidence="2" id="KW-0732">Signal</keyword>
<feature type="transmembrane region" description="Helical" evidence="1">
    <location>
        <begin position="547"/>
        <end position="564"/>
    </location>
</feature>
<keyword evidence="1" id="KW-0472">Membrane</keyword>
<keyword evidence="4" id="KW-1185">Reference proteome</keyword>
<dbReference type="RefSeq" id="WP_165311340.1">
    <property type="nucleotide sequence ID" value="NZ_CP049331.1"/>
</dbReference>
<keyword evidence="1" id="KW-1133">Transmembrane helix</keyword>
<dbReference type="Pfam" id="PF11949">
    <property type="entry name" value="DUF3466"/>
    <property type="match status" value="1"/>
</dbReference>
<organism evidence="3 4">
    <name type="scientific">Vibrio ziniensis</name>
    <dbReference type="NCBI Taxonomy" id="2711221"/>
    <lineage>
        <taxon>Bacteria</taxon>
        <taxon>Pseudomonadati</taxon>
        <taxon>Pseudomonadota</taxon>
        <taxon>Gammaproteobacteria</taxon>
        <taxon>Vibrionales</taxon>
        <taxon>Vibrionaceae</taxon>
        <taxon>Vibrio</taxon>
    </lineage>
</organism>
<evidence type="ECO:0000313" key="4">
    <source>
        <dbReference type="Proteomes" id="UP000503003"/>
    </source>
</evidence>